<dbReference type="InterPro" id="IPR050727">
    <property type="entry name" value="GH43_arabinanases"/>
</dbReference>
<dbReference type="PANTHER" id="PTHR43301">
    <property type="entry name" value="ARABINAN ENDO-1,5-ALPHA-L-ARABINOSIDASE"/>
    <property type="match status" value="1"/>
</dbReference>
<evidence type="ECO:0000313" key="3">
    <source>
        <dbReference type="EMBL" id="OKO95980.1"/>
    </source>
</evidence>
<gene>
    <name evidence="3" type="ORF">PENSUB_11001</name>
</gene>
<sequence>MKGFAYLSTALLASLPAFAIPTESTLQKKAPPSNVGYLAVTWKTADNSVYFALSGNDDALDFKPINGDKPIVKPTLGTKAVRDTSIIVGQGDNVGKYYILGTDLNIATTNWAASVRTGSRGIFVWESTDLVTWTNERLVTVEDKTAGMAWAPDAFWDASKGQYFVHWAAQLYAEGDTHHTGAPTLNTSMRYAYTSDFKTFTAPKTYLSLGDAPVIDMSLLQDGKALKRFYVTGGGPVEQTSTNGLFGNWKTDGAIAGSNGFEAPYAFWDNVDIHRSYLLCDKVGGGAGIHAWTSTDGHADSFAVNNTHNLAFMRHLSVLSVNQKQFDALSAL</sequence>
<dbReference type="OrthoDB" id="19657at2759"/>
<comment type="caution">
    <text evidence="3">The sequence shown here is derived from an EMBL/GenBank/DDBJ whole genome shotgun (WGS) entry which is preliminary data.</text>
</comment>
<dbReference type="Proteomes" id="UP000186955">
    <property type="component" value="Unassembled WGS sequence"/>
</dbReference>
<dbReference type="EMBL" id="MNBE01000701">
    <property type="protein sequence ID" value="OKO95980.1"/>
    <property type="molecule type" value="Genomic_DNA"/>
</dbReference>
<evidence type="ECO:0000256" key="1">
    <source>
        <dbReference type="ARBA" id="ARBA00022729"/>
    </source>
</evidence>
<evidence type="ECO:0000313" key="4">
    <source>
        <dbReference type="Proteomes" id="UP000186955"/>
    </source>
</evidence>
<name>A0A1Q5T6W3_9EURO</name>
<accession>A0A1Q5T6W3</accession>
<evidence type="ECO:0000256" key="2">
    <source>
        <dbReference type="SAM" id="SignalP"/>
    </source>
</evidence>
<reference evidence="3 4" key="1">
    <citation type="submission" date="2016-10" db="EMBL/GenBank/DDBJ databases">
        <title>Genome sequence of the ascomycete fungus Penicillium subrubescens.</title>
        <authorList>
            <person name="De Vries R.P."/>
            <person name="Peng M."/>
            <person name="Dilokpimol A."/>
            <person name="Hilden K."/>
            <person name="Makela M.R."/>
            <person name="Grigoriev I."/>
            <person name="Riley R."/>
            <person name="Granchi Z."/>
        </authorList>
    </citation>
    <scope>NUCLEOTIDE SEQUENCE [LARGE SCALE GENOMIC DNA]</scope>
    <source>
        <strain evidence="3 4">CBS 132785</strain>
    </source>
</reference>
<dbReference type="AlphaFoldDB" id="A0A1Q5T6W3"/>
<feature type="signal peptide" evidence="2">
    <location>
        <begin position="1"/>
        <end position="19"/>
    </location>
</feature>
<keyword evidence="4" id="KW-1185">Reference proteome</keyword>
<evidence type="ECO:0008006" key="5">
    <source>
        <dbReference type="Google" id="ProtNLM"/>
    </source>
</evidence>
<protein>
    <recommendedName>
        <fullName evidence="5">Arabinosidase</fullName>
    </recommendedName>
</protein>
<dbReference type="SUPFAM" id="SSF75005">
    <property type="entry name" value="Arabinanase/levansucrase/invertase"/>
    <property type="match status" value="1"/>
</dbReference>
<dbReference type="STRING" id="1316194.A0A1Q5T6W3"/>
<dbReference type="PANTHER" id="PTHR43301:SF8">
    <property type="entry name" value="ARABINOSIDASE-RELATED"/>
    <property type="match status" value="1"/>
</dbReference>
<organism evidence="3 4">
    <name type="scientific">Penicillium subrubescens</name>
    <dbReference type="NCBI Taxonomy" id="1316194"/>
    <lineage>
        <taxon>Eukaryota</taxon>
        <taxon>Fungi</taxon>
        <taxon>Dikarya</taxon>
        <taxon>Ascomycota</taxon>
        <taxon>Pezizomycotina</taxon>
        <taxon>Eurotiomycetes</taxon>
        <taxon>Eurotiomycetidae</taxon>
        <taxon>Eurotiales</taxon>
        <taxon>Aspergillaceae</taxon>
        <taxon>Penicillium</taxon>
    </lineage>
</organism>
<feature type="chain" id="PRO_5013112678" description="Arabinosidase" evidence="2">
    <location>
        <begin position="20"/>
        <end position="332"/>
    </location>
</feature>
<dbReference type="Gene3D" id="2.115.10.20">
    <property type="entry name" value="Glycosyl hydrolase domain, family 43"/>
    <property type="match status" value="1"/>
</dbReference>
<proteinExistence type="predicted"/>
<keyword evidence="1 2" id="KW-0732">Signal</keyword>
<dbReference type="InterPro" id="IPR023296">
    <property type="entry name" value="Glyco_hydro_beta-prop_sf"/>
</dbReference>
<dbReference type="CDD" id="cd08983">
    <property type="entry name" value="GH43_Bt3655-like"/>
    <property type="match status" value="1"/>
</dbReference>